<dbReference type="EMBL" id="JACGWN010000008">
    <property type="protein sequence ID" value="KAL0438975.1"/>
    <property type="molecule type" value="Genomic_DNA"/>
</dbReference>
<dbReference type="AlphaFoldDB" id="A0AAW2WFN5"/>
<reference evidence="1" key="2">
    <citation type="journal article" date="2024" name="Plant">
        <title>Genomic evolution and insights into agronomic trait innovations of Sesamum species.</title>
        <authorList>
            <person name="Miao H."/>
            <person name="Wang L."/>
            <person name="Qu L."/>
            <person name="Liu H."/>
            <person name="Sun Y."/>
            <person name="Le M."/>
            <person name="Wang Q."/>
            <person name="Wei S."/>
            <person name="Zheng Y."/>
            <person name="Lin W."/>
            <person name="Duan Y."/>
            <person name="Cao H."/>
            <person name="Xiong S."/>
            <person name="Wang X."/>
            <person name="Wei L."/>
            <person name="Li C."/>
            <person name="Ma Q."/>
            <person name="Ju M."/>
            <person name="Zhao R."/>
            <person name="Li G."/>
            <person name="Mu C."/>
            <person name="Tian Q."/>
            <person name="Mei H."/>
            <person name="Zhang T."/>
            <person name="Gao T."/>
            <person name="Zhang H."/>
        </authorList>
    </citation>
    <scope>NUCLEOTIDE SEQUENCE</scope>
    <source>
        <strain evidence="1">KEN1</strain>
    </source>
</reference>
<gene>
    <name evidence="1" type="ORF">Slati_2380500</name>
</gene>
<reference evidence="1" key="1">
    <citation type="submission" date="2020-06" db="EMBL/GenBank/DDBJ databases">
        <authorList>
            <person name="Li T."/>
            <person name="Hu X."/>
            <person name="Zhang T."/>
            <person name="Song X."/>
            <person name="Zhang H."/>
            <person name="Dai N."/>
            <person name="Sheng W."/>
            <person name="Hou X."/>
            <person name="Wei L."/>
        </authorList>
    </citation>
    <scope>NUCLEOTIDE SEQUENCE</scope>
    <source>
        <strain evidence="1">KEN1</strain>
        <tissue evidence="1">Leaf</tissue>
    </source>
</reference>
<sequence length="157" mass="17031">MPGGLTCIWVSSRSGTLKLSLGPKLADGSLSLPDICSYIAPGFRRRWCLCLLRVLDGWTVLLPVESGSLRNPPSTRNPSRVDVAFFIILRGGHVFLLTWRLHGGSLVLSLHLSGRDIGLLLGEALGLSVQGCSWAIPPTWAVFLWAVHIKGILGCYI</sequence>
<comment type="caution">
    <text evidence="1">The sequence shown here is derived from an EMBL/GenBank/DDBJ whole genome shotgun (WGS) entry which is preliminary data.</text>
</comment>
<organism evidence="1">
    <name type="scientific">Sesamum latifolium</name>
    <dbReference type="NCBI Taxonomy" id="2727402"/>
    <lineage>
        <taxon>Eukaryota</taxon>
        <taxon>Viridiplantae</taxon>
        <taxon>Streptophyta</taxon>
        <taxon>Embryophyta</taxon>
        <taxon>Tracheophyta</taxon>
        <taxon>Spermatophyta</taxon>
        <taxon>Magnoliopsida</taxon>
        <taxon>eudicotyledons</taxon>
        <taxon>Gunneridae</taxon>
        <taxon>Pentapetalae</taxon>
        <taxon>asterids</taxon>
        <taxon>lamiids</taxon>
        <taxon>Lamiales</taxon>
        <taxon>Pedaliaceae</taxon>
        <taxon>Sesamum</taxon>
    </lineage>
</organism>
<protein>
    <submittedName>
        <fullName evidence="1">Uncharacterized protein</fullName>
    </submittedName>
</protein>
<evidence type="ECO:0000313" key="1">
    <source>
        <dbReference type="EMBL" id="KAL0438975.1"/>
    </source>
</evidence>
<accession>A0AAW2WFN5</accession>
<name>A0AAW2WFN5_9LAMI</name>
<proteinExistence type="predicted"/>